<protein>
    <submittedName>
        <fullName evidence="1">Uncharacterized protein</fullName>
    </submittedName>
</protein>
<proteinExistence type="predicted"/>
<comment type="caution">
    <text evidence="1">The sequence shown here is derived from an EMBL/GenBank/DDBJ whole genome shotgun (WGS) entry which is preliminary data.</text>
</comment>
<evidence type="ECO:0000313" key="1">
    <source>
        <dbReference type="EMBL" id="MBB5873658.1"/>
    </source>
</evidence>
<evidence type="ECO:0000313" key="2">
    <source>
        <dbReference type="Proteomes" id="UP000587527"/>
    </source>
</evidence>
<organism evidence="1 2">
    <name type="scientific">Allocatelliglobosispora scoriae</name>
    <dbReference type="NCBI Taxonomy" id="643052"/>
    <lineage>
        <taxon>Bacteria</taxon>
        <taxon>Bacillati</taxon>
        <taxon>Actinomycetota</taxon>
        <taxon>Actinomycetes</taxon>
        <taxon>Micromonosporales</taxon>
        <taxon>Micromonosporaceae</taxon>
        <taxon>Allocatelliglobosispora</taxon>
    </lineage>
</organism>
<accession>A0A841C1M7</accession>
<dbReference type="RefSeq" id="WP_184845144.1">
    <property type="nucleotide sequence ID" value="NZ_JACHMN010000003.1"/>
</dbReference>
<gene>
    <name evidence="1" type="ORF">F4553_007092</name>
</gene>
<reference evidence="1 2" key="1">
    <citation type="submission" date="2020-08" db="EMBL/GenBank/DDBJ databases">
        <title>Sequencing the genomes of 1000 actinobacteria strains.</title>
        <authorList>
            <person name="Klenk H.-P."/>
        </authorList>
    </citation>
    <scope>NUCLEOTIDE SEQUENCE [LARGE SCALE GENOMIC DNA]</scope>
    <source>
        <strain evidence="1 2">DSM 45362</strain>
    </source>
</reference>
<dbReference type="AlphaFoldDB" id="A0A841C1M7"/>
<dbReference type="EMBL" id="JACHMN010000003">
    <property type="protein sequence ID" value="MBB5873658.1"/>
    <property type="molecule type" value="Genomic_DNA"/>
</dbReference>
<sequence>MIQVNICRADVADSMRFPYRRHNDRSIVREDMADLSRSSTGISSFDLADPPEDPPAECTDLVMWATARELLADHEPVDGSCEVCDTKDLPCAGRGLAIQGLQTACGVDVPTADFWVHLMRVRAEKGSR</sequence>
<keyword evidence="2" id="KW-1185">Reference proteome</keyword>
<dbReference type="Proteomes" id="UP000587527">
    <property type="component" value="Unassembled WGS sequence"/>
</dbReference>
<name>A0A841C1M7_9ACTN</name>